<evidence type="ECO:0000256" key="2">
    <source>
        <dbReference type="ARBA" id="ARBA00022448"/>
    </source>
</evidence>
<keyword evidence="8 9" id="KW-0472">Membrane</keyword>
<dbReference type="AlphaFoldDB" id="A0A0P1B1T3"/>
<dbReference type="OrthoDB" id="3089at2759"/>
<dbReference type="OMA" id="PHASAWE"/>
<comment type="function">
    <text evidence="9">Accessory subunit of the mitochondrial membrane respiratory chain NADH dehydrogenase (Complex I), that is believed not to be involved in catalysis. Complex I functions in the transfer of electrons from NADH to the respiratory chain. The immediate electron acceptor for the enzyme is believed to be ubiquinone.</text>
</comment>
<keyword evidence="2 9" id="KW-0813">Transport</keyword>
<keyword evidence="6 9" id="KW-0249">Electron transport</keyword>
<dbReference type="GeneID" id="36401271"/>
<organism evidence="10 11">
    <name type="scientific">Plasmopara halstedii</name>
    <name type="common">Downy mildew of sunflower</name>
    <dbReference type="NCBI Taxonomy" id="4781"/>
    <lineage>
        <taxon>Eukaryota</taxon>
        <taxon>Sar</taxon>
        <taxon>Stramenopiles</taxon>
        <taxon>Oomycota</taxon>
        <taxon>Peronosporomycetes</taxon>
        <taxon>Peronosporales</taxon>
        <taxon>Peronosporaceae</taxon>
        <taxon>Plasmopara</taxon>
    </lineage>
</organism>
<keyword evidence="4 9" id="KW-0999">Mitochondrion inner membrane</keyword>
<dbReference type="EMBL" id="CCYD01002939">
    <property type="protein sequence ID" value="CEG48391.1"/>
    <property type="molecule type" value="Genomic_DNA"/>
</dbReference>
<reference evidence="11" key="1">
    <citation type="submission" date="2014-09" db="EMBL/GenBank/DDBJ databases">
        <authorList>
            <person name="Sharma Rahul"/>
            <person name="Thines Marco"/>
        </authorList>
    </citation>
    <scope>NUCLEOTIDE SEQUENCE [LARGE SCALE GENOMIC DNA]</scope>
</reference>
<dbReference type="Proteomes" id="UP000054928">
    <property type="component" value="Unassembled WGS sequence"/>
</dbReference>
<dbReference type="GO" id="GO:0005743">
    <property type="term" value="C:mitochondrial inner membrane"/>
    <property type="evidence" value="ECO:0007669"/>
    <property type="project" value="UniProtKB-SubCell"/>
</dbReference>
<evidence type="ECO:0000256" key="6">
    <source>
        <dbReference type="ARBA" id="ARBA00022982"/>
    </source>
</evidence>
<evidence type="ECO:0000256" key="9">
    <source>
        <dbReference type="RuleBase" id="RU367010"/>
    </source>
</evidence>
<name>A0A0P1B1T3_PLAHL</name>
<proteinExistence type="inferred from homology"/>
<protein>
    <recommendedName>
        <fullName evidence="9">NADH dehydrogenase [ubiquinone] iron-sulfur protein 4, mitochondrial</fullName>
    </recommendedName>
</protein>
<comment type="subcellular location">
    <subcellularLocation>
        <location evidence="9">Mitochondrion inner membrane</location>
        <topology evidence="9">Peripheral membrane protein</topology>
        <orientation evidence="9">Matrix side</orientation>
    </subcellularLocation>
</comment>
<dbReference type="Pfam" id="PF04800">
    <property type="entry name" value="NDUS4"/>
    <property type="match status" value="1"/>
</dbReference>
<evidence type="ECO:0000256" key="1">
    <source>
        <dbReference type="ARBA" id="ARBA00005882"/>
    </source>
</evidence>
<dbReference type="InterPro" id="IPR006885">
    <property type="entry name" value="NADH_UbQ_FeS_4_mit-like"/>
</dbReference>
<dbReference type="PANTHER" id="PTHR12219">
    <property type="entry name" value="NADH-UBIQUINONE OXIDOREDUCTASE"/>
    <property type="match status" value="1"/>
</dbReference>
<evidence type="ECO:0000256" key="8">
    <source>
        <dbReference type="ARBA" id="ARBA00023136"/>
    </source>
</evidence>
<evidence type="ECO:0000256" key="3">
    <source>
        <dbReference type="ARBA" id="ARBA00022660"/>
    </source>
</evidence>
<keyword evidence="11" id="KW-1185">Reference proteome</keyword>
<sequence>MSSCVVRGISRAGATPSSKRATVTSVSRAYSEVAKNEEAAKAEAAVAEEKLMAKLRQQHYADAERNILPYHASDACFPDIDESPMPFPEEAAIMSGTGQWSVGRKAKLFMPARNQMQSGMQQTKHWEVRFQSPRTWANPLMGWTSTADPYVGLMAKFDTKEAAEHFAEKQGWELEVADPAPGGDHDGKISYSHNFLPKHIETLIKQKGKKSSFQFKHPSGLRSNWVKTLKYHGDGVVGQHGGEAKE</sequence>
<accession>A0A0P1B1T3</accession>
<evidence type="ECO:0000256" key="4">
    <source>
        <dbReference type="ARBA" id="ARBA00022792"/>
    </source>
</evidence>
<dbReference type="InterPro" id="IPR038532">
    <property type="entry name" value="NDUFS4-like_sf"/>
</dbReference>
<dbReference type="STRING" id="4781.A0A0P1B1T3"/>
<comment type="similarity">
    <text evidence="1 9">Belongs to the complex I NDUFS4 subunit family.</text>
</comment>
<evidence type="ECO:0000256" key="7">
    <source>
        <dbReference type="ARBA" id="ARBA00023128"/>
    </source>
</evidence>
<evidence type="ECO:0000313" key="10">
    <source>
        <dbReference type="EMBL" id="CEG48391.1"/>
    </source>
</evidence>
<dbReference type="GO" id="GO:0022900">
    <property type="term" value="P:electron transport chain"/>
    <property type="evidence" value="ECO:0007669"/>
    <property type="project" value="InterPro"/>
</dbReference>
<evidence type="ECO:0000256" key="5">
    <source>
        <dbReference type="ARBA" id="ARBA00022946"/>
    </source>
</evidence>
<dbReference type="PANTHER" id="PTHR12219:SF8">
    <property type="entry name" value="NADH DEHYDROGENASE [UBIQUINONE] IRON-SULFUR PROTEIN 4, MITOCHONDRIAL"/>
    <property type="match status" value="1"/>
</dbReference>
<keyword evidence="7 9" id="KW-0496">Mitochondrion</keyword>
<keyword evidence="5 9" id="KW-0809">Transit peptide</keyword>
<dbReference type="RefSeq" id="XP_024584760.1">
    <property type="nucleotide sequence ID" value="XM_024719464.1"/>
</dbReference>
<dbReference type="SMR" id="A0A0P1B1T3"/>
<dbReference type="Gene3D" id="3.30.160.190">
    <property type="entry name" value="atu1810 like domain"/>
    <property type="match status" value="1"/>
</dbReference>
<evidence type="ECO:0000313" key="11">
    <source>
        <dbReference type="Proteomes" id="UP000054928"/>
    </source>
</evidence>
<keyword evidence="3 9" id="KW-0679">Respiratory chain</keyword>